<feature type="signal peptide" evidence="3">
    <location>
        <begin position="1"/>
        <end position="22"/>
    </location>
</feature>
<dbReference type="AlphaFoldDB" id="A0AAD6TQN9"/>
<accession>A0AAD6TQN9</accession>
<dbReference type="Proteomes" id="UP001222325">
    <property type="component" value="Unassembled WGS sequence"/>
</dbReference>
<keyword evidence="3" id="KW-0732">Signal</keyword>
<sequence length="489" mass="51162">MTGRCGSWLLGLICLHAASTLALTMDKRSEQTQAKCSPDFSWADNSQGLSPCLLTAFVWGSCFTGNWNVPALQQGETYSNPNSTTANLCTCSRAAYNLISACTACQGLDSSIQNWAAYDQGCSGFQTDAYFPSNVTLPTGTAIPFWAGTDPASWNDGRFDAAQAQLVAKQNHPDFVQSTTTGTDGKKSKAPIGAIVGGVVGGLAVLAIGASVAFWFTRRGNGKDSQSTIGDETHSFGSRPHIHGRSMSDLSAKHPQSMSMVYSHRPGTIYTTGTHTRTGSVHSLSAYGSGYSSPQRVISPIQLVSRESAIDPFPFRATSPPPPGMTRKTSETTMRAAYNGLEPPVTPPAAAAHHEFDPFDTARPRLNPPAYSPYASPAASPEPAEAALHAVASTRAAMGHGTRNEKASVDSQQSFSSGSATTHGPGESTGISAIDDVIGRMGLILGPETVAGSTMGGHTVSTGQSATVLPRPGHKVNVSNPDNDPDPVE</sequence>
<gene>
    <name evidence="4" type="ORF">B0H15DRAFT_61617</name>
</gene>
<keyword evidence="2" id="KW-0472">Membrane</keyword>
<feature type="region of interest" description="Disordered" evidence="1">
    <location>
        <begin position="454"/>
        <end position="489"/>
    </location>
</feature>
<feature type="compositionally biased region" description="Low complexity" evidence="1">
    <location>
        <begin position="372"/>
        <end position="387"/>
    </location>
</feature>
<evidence type="ECO:0000313" key="5">
    <source>
        <dbReference type="Proteomes" id="UP001222325"/>
    </source>
</evidence>
<feature type="transmembrane region" description="Helical" evidence="2">
    <location>
        <begin position="192"/>
        <end position="216"/>
    </location>
</feature>
<evidence type="ECO:0000256" key="3">
    <source>
        <dbReference type="SAM" id="SignalP"/>
    </source>
</evidence>
<keyword evidence="2" id="KW-0812">Transmembrane</keyword>
<reference evidence="4" key="1">
    <citation type="submission" date="2023-03" db="EMBL/GenBank/DDBJ databases">
        <title>Massive genome expansion in bonnet fungi (Mycena s.s.) driven by repeated elements and novel gene families across ecological guilds.</title>
        <authorList>
            <consortium name="Lawrence Berkeley National Laboratory"/>
            <person name="Harder C.B."/>
            <person name="Miyauchi S."/>
            <person name="Viragh M."/>
            <person name="Kuo A."/>
            <person name="Thoen E."/>
            <person name="Andreopoulos B."/>
            <person name="Lu D."/>
            <person name="Skrede I."/>
            <person name="Drula E."/>
            <person name="Henrissat B."/>
            <person name="Morin E."/>
            <person name="Kohler A."/>
            <person name="Barry K."/>
            <person name="LaButti K."/>
            <person name="Morin E."/>
            <person name="Salamov A."/>
            <person name="Lipzen A."/>
            <person name="Mereny Z."/>
            <person name="Hegedus B."/>
            <person name="Baldrian P."/>
            <person name="Stursova M."/>
            <person name="Weitz H."/>
            <person name="Taylor A."/>
            <person name="Grigoriev I.V."/>
            <person name="Nagy L.G."/>
            <person name="Martin F."/>
            <person name="Kauserud H."/>
        </authorList>
    </citation>
    <scope>NUCLEOTIDE SEQUENCE</scope>
    <source>
        <strain evidence="4">CBHHK173m</strain>
    </source>
</reference>
<keyword evidence="2" id="KW-1133">Transmembrane helix</keyword>
<organism evidence="4 5">
    <name type="scientific">Mycena belliarum</name>
    <dbReference type="NCBI Taxonomy" id="1033014"/>
    <lineage>
        <taxon>Eukaryota</taxon>
        <taxon>Fungi</taxon>
        <taxon>Dikarya</taxon>
        <taxon>Basidiomycota</taxon>
        <taxon>Agaricomycotina</taxon>
        <taxon>Agaricomycetes</taxon>
        <taxon>Agaricomycetidae</taxon>
        <taxon>Agaricales</taxon>
        <taxon>Marasmiineae</taxon>
        <taxon>Mycenaceae</taxon>
        <taxon>Mycena</taxon>
    </lineage>
</organism>
<evidence type="ECO:0000313" key="4">
    <source>
        <dbReference type="EMBL" id="KAJ7073474.1"/>
    </source>
</evidence>
<protein>
    <recommendedName>
        <fullName evidence="6">Transmembrane protein</fullName>
    </recommendedName>
</protein>
<name>A0AAD6TQN9_9AGAR</name>
<feature type="region of interest" description="Disordered" evidence="1">
    <location>
        <begin position="221"/>
        <end position="255"/>
    </location>
</feature>
<evidence type="ECO:0000256" key="1">
    <source>
        <dbReference type="SAM" id="MobiDB-lite"/>
    </source>
</evidence>
<comment type="caution">
    <text evidence="4">The sequence shown here is derived from an EMBL/GenBank/DDBJ whole genome shotgun (WGS) entry which is preliminary data.</text>
</comment>
<keyword evidence="5" id="KW-1185">Reference proteome</keyword>
<feature type="compositionally biased region" description="Low complexity" evidence="1">
    <location>
        <begin position="409"/>
        <end position="419"/>
    </location>
</feature>
<feature type="chain" id="PRO_5042256201" description="Transmembrane protein" evidence="3">
    <location>
        <begin position="23"/>
        <end position="489"/>
    </location>
</feature>
<proteinExistence type="predicted"/>
<feature type="region of interest" description="Disordered" evidence="1">
    <location>
        <begin position="359"/>
        <end position="432"/>
    </location>
</feature>
<evidence type="ECO:0000256" key="2">
    <source>
        <dbReference type="SAM" id="Phobius"/>
    </source>
</evidence>
<evidence type="ECO:0008006" key="6">
    <source>
        <dbReference type="Google" id="ProtNLM"/>
    </source>
</evidence>
<dbReference type="EMBL" id="JARJCN010000113">
    <property type="protein sequence ID" value="KAJ7073474.1"/>
    <property type="molecule type" value="Genomic_DNA"/>
</dbReference>